<protein>
    <recommendedName>
        <fullName evidence="5">ABC-type quaternary amine transporter</fullName>
        <ecNumber evidence="5">7.6.2.9</ecNumber>
    </recommendedName>
</protein>
<dbReference type="InterPro" id="IPR027417">
    <property type="entry name" value="P-loop_NTPase"/>
</dbReference>
<dbReference type="PROSITE" id="PS50893">
    <property type="entry name" value="ABC_TRANSPORTER_2"/>
    <property type="match status" value="1"/>
</dbReference>
<organism evidence="7 8">
    <name type="scientific">Furfurilactobacillus rossiae DSM 15814</name>
    <dbReference type="NCBI Taxonomy" id="1114972"/>
    <lineage>
        <taxon>Bacteria</taxon>
        <taxon>Bacillati</taxon>
        <taxon>Bacillota</taxon>
        <taxon>Bacilli</taxon>
        <taxon>Lactobacillales</taxon>
        <taxon>Lactobacillaceae</taxon>
        <taxon>Furfurilactobacillus</taxon>
    </lineage>
</organism>
<dbReference type="GO" id="GO:0005524">
    <property type="term" value="F:ATP binding"/>
    <property type="evidence" value="ECO:0007669"/>
    <property type="project" value="UniProtKB-KW"/>
</dbReference>
<dbReference type="PROSITE" id="PS00211">
    <property type="entry name" value="ABC_TRANSPORTER_1"/>
    <property type="match status" value="1"/>
</dbReference>
<dbReference type="eggNOG" id="COG3842">
    <property type="taxonomic scope" value="Bacteria"/>
</dbReference>
<evidence type="ECO:0000256" key="3">
    <source>
        <dbReference type="ARBA" id="ARBA00022840"/>
    </source>
</evidence>
<name>A0A0R1RM51_9LACO</name>
<feature type="domain" description="ABC transporter" evidence="6">
    <location>
        <begin position="5"/>
        <end position="235"/>
    </location>
</feature>
<keyword evidence="8" id="KW-1185">Reference proteome</keyword>
<dbReference type="PANTHER" id="PTHR42781">
    <property type="entry name" value="SPERMIDINE/PUTRESCINE IMPORT ATP-BINDING PROTEIN POTA"/>
    <property type="match status" value="1"/>
</dbReference>
<comment type="caution">
    <text evidence="7">The sequence shown here is derived from an EMBL/GenBank/DDBJ whole genome shotgun (WGS) entry which is preliminary data.</text>
</comment>
<evidence type="ECO:0000313" key="8">
    <source>
        <dbReference type="Proteomes" id="UP000051999"/>
    </source>
</evidence>
<evidence type="ECO:0000256" key="4">
    <source>
        <dbReference type="ARBA" id="ARBA00022967"/>
    </source>
</evidence>
<accession>A0A0R1RM51</accession>
<dbReference type="EMBL" id="AZFF01000008">
    <property type="protein sequence ID" value="KRL54472.1"/>
    <property type="molecule type" value="Genomic_DNA"/>
</dbReference>
<dbReference type="GO" id="GO:0016887">
    <property type="term" value="F:ATP hydrolysis activity"/>
    <property type="evidence" value="ECO:0007669"/>
    <property type="project" value="InterPro"/>
</dbReference>
<dbReference type="InterPro" id="IPR013611">
    <property type="entry name" value="Transp-assoc_OB_typ2"/>
</dbReference>
<proteinExistence type="predicted"/>
<dbReference type="SMART" id="SM00382">
    <property type="entry name" value="AAA"/>
    <property type="match status" value="1"/>
</dbReference>
<dbReference type="InterPro" id="IPR017871">
    <property type="entry name" value="ABC_transporter-like_CS"/>
</dbReference>
<sequence length="349" mass="38744">MDDLLTVEQLNIGFNQTQVIKDMSFGVKKGQLTSFLGPSGSGKTTVLRAIAGLNKHIKGHIRLAGHDITSLPPNQRNIGMIFQSYALFPNLTVADNVAYGLRVQRRPKAEIIKRVDHMLELTDMMTKKDAYPDELSGGQKQRVALARSMVLEPQLLLLDEPLSALDAKIRVELRNQIRRFQQELGITMIFVTHDQAEAMAISDDILIMNDGKIQQQGSATDIYERPRNMFIAKFIGNNNILDGTTLRSLGCVVNEQRQHVIRPELFTFDNGQPSGATQDNRHSANAEVISIPGVVESASLLGDRLEFTFATMSGPRLKVKQLNTCEHPEVGSHVNVLLRRDAVTPLVEA</sequence>
<dbReference type="InterPro" id="IPR003439">
    <property type="entry name" value="ABC_transporter-like_ATP-bd"/>
</dbReference>
<gene>
    <name evidence="7" type="ORF">FD35_GL002540</name>
</gene>
<keyword evidence="1" id="KW-0813">Transport</keyword>
<dbReference type="EC" id="7.6.2.9" evidence="5"/>
<dbReference type="Proteomes" id="UP000051999">
    <property type="component" value="Unassembled WGS sequence"/>
</dbReference>
<evidence type="ECO:0000256" key="2">
    <source>
        <dbReference type="ARBA" id="ARBA00022741"/>
    </source>
</evidence>
<evidence type="ECO:0000256" key="5">
    <source>
        <dbReference type="ARBA" id="ARBA00066388"/>
    </source>
</evidence>
<dbReference type="RefSeq" id="WP_017260599.1">
    <property type="nucleotide sequence ID" value="NZ_AUAW01000025.1"/>
</dbReference>
<dbReference type="STRING" id="1114972.FD35_GL002540"/>
<dbReference type="GO" id="GO:0043190">
    <property type="term" value="C:ATP-binding cassette (ABC) transporter complex"/>
    <property type="evidence" value="ECO:0007669"/>
    <property type="project" value="InterPro"/>
</dbReference>
<dbReference type="InterPro" id="IPR003593">
    <property type="entry name" value="AAA+_ATPase"/>
</dbReference>
<dbReference type="OrthoDB" id="9790614at2"/>
<reference evidence="7 8" key="1">
    <citation type="journal article" date="2015" name="Genome Announc.">
        <title>Expanding the biotechnology potential of lactobacilli through comparative genomics of 213 strains and associated genera.</title>
        <authorList>
            <person name="Sun Z."/>
            <person name="Harris H.M."/>
            <person name="McCann A."/>
            <person name="Guo C."/>
            <person name="Argimon S."/>
            <person name="Zhang W."/>
            <person name="Yang X."/>
            <person name="Jeffery I.B."/>
            <person name="Cooney J.C."/>
            <person name="Kagawa T.F."/>
            <person name="Liu W."/>
            <person name="Song Y."/>
            <person name="Salvetti E."/>
            <person name="Wrobel A."/>
            <person name="Rasinkangas P."/>
            <person name="Parkhill J."/>
            <person name="Rea M.C."/>
            <person name="O'Sullivan O."/>
            <person name="Ritari J."/>
            <person name="Douillard F.P."/>
            <person name="Paul Ross R."/>
            <person name="Yang R."/>
            <person name="Briner A.E."/>
            <person name="Felis G.E."/>
            <person name="de Vos W.M."/>
            <person name="Barrangou R."/>
            <person name="Klaenhammer T.R."/>
            <person name="Caufield P.W."/>
            <person name="Cui Y."/>
            <person name="Zhang H."/>
            <person name="O'Toole P.W."/>
        </authorList>
    </citation>
    <scope>NUCLEOTIDE SEQUENCE [LARGE SCALE GENOMIC DNA]</scope>
    <source>
        <strain evidence="7 8">DSM 15814</strain>
    </source>
</reference>
<dbReference type="Pfam" id="PF08402">
    <property type="entry name" value="TOBE_2"/>
    <property type="match status" value="1"/>
</dbReference>
<dbReference type="InterPro" id="IPR050093">
    <property type="entry name" value="ABC_SmlMolc_Importer"/>
</dbReference>
<evidence type="ECO:0000313" key="7">
    <source>
        <dbReference type="EMBL" id="KRL54472.1"/>
    </source>
</evidence>
<evidence type="ECO:0000256" key="1">
    <source>
        <dbReference type="ARBA" id="ARBA00022448"/>
    </source>
</evidence>
<evidence type="ECO:0000259" key="6">
    <source>
        <dbReference type="PROSITE" id="PS50893"/>
    </source>
</evidence>
<keyword evidence="4" id="KW-1278">Translocase</keyword>
<dbReference type="AlphaFoldDB" id="A0A0R1RM51"/>
<dbReference type="GO" id="GO:0015418">
    <property type="term" value="F:ABC-type quaternary ammonium compound transporting activity"/>
    <property type="evidence" value="ECO:0007669"/>
    <property type="project" value="UniProtKB-EC"/>
</dbReference>
<dbReference type="PATRIC" id="fig|1114972.6.peg.2604"/>
<keyword evidence="3 7" id="KW-0067">ATP-binding</keyword>
<dbReference type="Gene3D" id="3.40.50.300">
    <property type="entry name" value="P-loop containing nucleotide triphosphate hydrolases"/>
    <property type="match status" value="1"/>
</dbReference>
<dbReference type="SUPFAM" id="SSF52540">
    <property type="entry name" value="P-loop containing nucleoside triphosphate hydrolases"/>
    <property type="match status" value="1"/>
</dbReference>
<dbReference type="Pfam" id="PF00005">
    <property type="entry name" value="ABC_tran"/>
    <property type="match status" value="1"/>
</dbReference>
<dbReference type="FunFam" id="3.40.50.300:FF:000425">
    <property type="entry name" value="Probable ABC transporter, ATP-binding subunit"/>
    <property type="match status" value="1"/>
</dbReference>
<keyword evidence="2" id="KW-0547">Nucleotide-binding</keyword>
<dbReference type="PANTHER" id="PTHR42781:SF4">
    <property type="entry name" value="SPERMIDINE_PUTRESCINE IMPORT ATP-BINDING PROTEIN POTA"/>
    <property type="match status" value="1"/>
</dbReference>